<sequence length="207" mass="23586">MDVGLLEIPAELSARLRSAAGQQHASGVTEVAPPQVKAEHKLSLPLDVDRYPFSRYAKSILKDTWCQPQGYPLQRSLTPLEPEDARTALEIYKLIMRFTGESDLSGWQEQMLGNFIVEKGQSRPALRDEILAQLVYHLWGLQEEQDSLRGWLLLACCLREYRSLCQHKLLTSLQLPAPTARTYPPTQLEWTTNQRKGTMLLDVHTFN</sequence>
<evidence type="ECO:0000259" key="1">
    <source>
        <dbReference type="PROSITE" id="PS51016"/>
    </source>
</evidence>
<evidence type="ECO:0000313" key="3">
    <source>
        <dbReference type="Proteomes" id="UP000327493"/>
    </source>
</evidence>
<dbReference type="PANTHER" id="PTHR22692">
    <property type="entry name" value="MYOSIN VII, XV"/>
    <property type="match status" value="1"/>
</dbReference>
<dbReference type="AlphaFoldDB" id="A0A5J5CLY2"/>
<dbReference type="EMBL" id="VOFY01000021">
    <property type="protein sequence ID" value="KAA8581051.1"/>
    <property type="molecule type" value="Genomic_DNA"/>
</dbReference>
<protein>
    <recommendedName>
        <fullName evidence="1">MyTH4 domain-containing protein</fullName>
    </recommendedName>
</protein>
<dbReference type="PANTHER" id="PTHR22692:SF16">
    <property type="entry name" value="MYOSIN XVB"/>
    <property type="match status" value="1"/>
</dbReference>
<dbReference type="InterPro" id="IPR000857">
    <property type="entry name" value="MyTH4_dom"/>
</dbReference>
<feature type="domain" description="MyTH4" evidence="1">
    <location>
        <begin position="68"/>
        <end position="207"/>
    </location>
</feature>
<comment type="caution">
    <text evidence="2">The sequence shown here is derived from an EMBL/GenBank/DDBJ whole genome shotgun (WGS) entry which is preliminary data.</text>
</comment>
<name>A0A5J5CLY2_9PERO</name>
<dbReference type="InterPro" id="IPR038185">
    <property type="entry name" value="MyTH4_dom_sf"/>
</dbReference>
<keyword evidence="3" id="KW-1185">Reference proteome</keyword>
<dbReference type="GO" id="GO:0005856">
    <property type="term" value="C:cytoskeleton"/>
    <property type="evidence" value="ECO:0007669"/>
    <property type="project" value="InterPro"/>
</dbReference>
<dbReference type="Gene3D" id="1.25.40.530">
    <property type="entry name" value="MyTH4 domain"/>
    <property type="match status" value="1"/>
</dbReference>
<dbReference type="PROSITE" id="PS51016">
    <property type="entry name" value="MYTH4"/>
    <property type="match status" value="1"/>
</dbReference>
<dbReference type="Pfam" id="PF00784">
    <property type="entry name" value="MyTH4"/>
    <property type="match status" value="1"/>
</dbReference>
<dbReference type="InterPro" id="IPR051567">
    <property type="entry name" value="Unconventional_Myosin_ATPase"/>
</dbReference>
<accession>A0A5J5CLY2</accession>
<reference evidence="2 3" key="1">
    <citation type="submission" date="2019-08" db="EMBL/GenBank/DDBJ databases">
        <title>A chromosome-level genome assembly, high-density linkage maps, and genome scans reveal the genomic architecture of hybrid incompatibilities underlying speciation via character displacement in darters (Percidae: Etheostominae).</title>
        <authorList>
            <person name="Moran R.L."/>
            <person name="Catchen J.M."/>
            <person name="Fuller R.C."/>
        </authorList>
    </citation>
    <scope>NUCLEOTIDE SEQUENCE [LARGE SCALE GENOMIC DNA]</scope>
    <source>
        <strain evidence="2">EspeVRDwgs_2016</strain>
        <tissue evidence="2">Muscle</tissue>
    </source>
</reference>
<feature type="non-terminal residue" evidence="2">
    <location>
        <position position="207"/>
    </location>
</feature>
<dbReference type="SMART" id="SM00139">
    <property type="entry name" value="MyTH4"/>
    <property type="match status" value="1"/>
</dbReference>
<organism evidence="2 3">
    <name type="scientific">Etheostoma spectabile</name>
    <name type="common">orangethroat darter</name>
    <dbReference type="NCBI Taxonomy" id="54343"/>
    <lineage>
        <taxon>Eukaryota</taxon>
        <taxon>Metazoa</taxon>
        <taxon>Chordata</taxon>
        <taxon>Craniata</taxon>
        <taxon>Vertebrata</taxon>
        <taxon>Euteleostomi</taxon>
        <taxon>Actinopterygii</taxon>
        <taxon>Neopterygii</taxon>
        <taxon>Teleostei</taxon>
        <taxon>Neoteleostei</taxon>
        <taxon>Acanthomorphata</taxon>
        <taxon>Eupercaria</taxon>
        <taxon>Perciformes</taxon>
        <taxon>Percoidei</taxon>
        <taxon>Percidae</taxon>
        <taxon>Etheostomatinae</taxon>
        <taxon>Etheostoma</taxon>
    </lineage>
</organism>
<evidence type="ECO:0000313" key="2">
    <source>
        <dbReference type="EMBL" id="KAA8581051.1"/>
    </source>
</evidence>
<dbReference type="Proteomes" id="UP000327493">
    <property type="component" value="Chromosome 21"/>
</dbReference>
<proteinExistence type="predicted"/>
<gene>
    <name evidence="2" type="ORF">FQN60_002632</name>
</gene>